<dbReference type="InterPro" id="IPR038717">
    <property type="entry name" value="Tc1-like_DDE_dom"/>
</dbReference>
<dbReference type="InterPro" id="IPR009057">
    <property type="entry name" value="Homeodomain-like_sf"/>
</dbReference>
<dbReference type="InterPro" id="IPR025959">
    <property type="entry name" value="Winged_HTH_dom"/>
</dbReference>
<dbReference type="Pfam" id="PF13592">
    <property type="entry name" value="HTH_33"/>
    <property type="match status" value="1"/>
</dbReference>
<dbReference type="InterPro" id="IPR036397">
    <property type="entry name" value="RNaseH_sf"/>
</dbReference>
<dbReference type="Pfam" id="PF13358">
    <property type="entry name" value="DDE_3"/>
    <property type="match status" value="1"/>
</dbReference>
<evidence type="ECO:0000313" key="4">
    <source>
        <dbReference type="Proteomes" id="UP000276899"/>
    </source>
</evidence>
<dbReference type="RefSeq" id="WP_126412247.1">
    <property type="nucleotide sequence ID" value="NZ_LR134363.1"/>
</dbReference>
<dbReference type="Proteomes" id="UP000276899">
    <property type="component" value="Chromosome"/>
</dbReference>
<evidence type="ECO:0000259" key="2">
    <source>
        <dbReference type="Pfam" id="PF13592"/>
    </source>
</evidence>
<evidence type="ECO:0000313" key="3">
    <source>
        <dbReference type="EMBL" id="VEG74727.1"/>
    </source>
</evidence>
<dbReference type="EMBL" id="LR134363">
    <property type="protein sequence ID" value="VEG74727.1"/>
    <property type="molecule type" value="Genomic_DNA"/>
</dbReference>
<name>A0A3S4SKC8_9ACTO</name>
<dbReference type="NCBIfam" id="NF033545">
    <property type="entry name" value="transpos_IS630"/>
    <property type="match status" value="1"/>
</dbReference>
<dbReference type="GO" id="GO:0003676">
    <property type="term" value="F:nucleic acid binding"/>
    <property type="evidence" value="ECO:0007669"/>
    <property type="project" value="InterPro"/>
</dbReference>
<gene>
    <name evidence="3" type="ORF">NCTC11923_01365</name>
</gene>
<organism evidence="3 4">
    <name type="scientific">Actinomyces slackii</name>
    <dbReference type="NCBI Taxonomy" id="52774"/>
    <lineage>
        <taxon>Bacteria</taxon>
        <taxon>Bacillati</taxon>
        <taxon>Actinomycetota</taxon>
        <taxon>Actinomycetes</taxon>
        <taxon>Actinomycetales</taxon>
        <taxon>Actinomycetaceae</taxon>
        <taxon>Actinomyces</taxon>
    </lineage>
</organism>
<proteinExistence type="predicted"/>
<reference evidence="3 4" key="1">
    <citation type="submission" date="2018-12" db="EMBL/GenBank/DDBJ databases">
        <authorList>
            <consortium name="Pathogen Informatics"/>
        </authorList>
    </citation>
    <scope>NUCLEOTIDE SEQUENCE [LARGE SCALE GENOMIC DNA]</scope>
    <source>
        <strain evidence="3 4">NCTC11923</strain>
    </source>
</reference>
<keyword evidence="4" id="KW-1185">Reference proteome</keyword>
<dbReference type="AlphaFoldDB" id="A0A3S4SKC8"/>
<dbReference type="KEGG" id="asla:NCTC11923_01365"/>
<dbReference type="InterPro" id="IPR047655">
    <property type="entry name" value="Transpos_IS630-like"/>
</dbReference>
<sequence>MHVVVTDEEQQVLIRWKKRGDSLILIRLKAEAILYASHGVDLDFIAEMVGRTVRTVKEWLASWRVSRLHSVVTGHKGNQNAAKLTREQKEQLKEVLSRPPSQSGIKADFWDVPALADVVRTRFDVEYESDSSYRLLMHFAGMSFKLPDPFDKRRDEEAITKRMAQIQDEVADLLSDGWEVYAADEVRVEHEAETRRMWLPQGKRTKIYVDRTRNACSFFGALSLRSKKVKVYPIEGNQNTEKILSCLTRLVRETDNDKIAVVLDNAGFHHAKALREQLQPGGRLESLRLIYLPPYAPDHNPVEHVWNTAKGTIANIQRDTPEETYTAFMGYINTRTFDYDFEHLPNITPAHDLV</sequence>
<dbReference type="SUPFAM" id="SSF46689">
    <property type="entry name" value="Homeodomain-like"/>
    <property type="match status" value="1"/>
</dbReference>
<accession>A0A3S4SKC8</accession>
<dbReference type="Gene3D" id="3.30.420.10">
    <property type="entry name" value="Ribonuclease H-like superfamily/Ribonuclease H"/>
    <property type="match status" value="1"/>
</dbReference>
<feature type="domain" description="Winged helix-turn helix" evidence="2">
    <location>
        <begin position="108"/>
        <end position="161"/>
    </location>
</feature>
<evidence type="ECO:0000259" key="1">
    <source>
        <dbReference type="Pfam" id="PF13358"/>
    </source>
</evidence>
<protein>
    <submittedName>
        <fullName evidence="3">Transposase and inactivated derivatives</fullName>
    </submittedName>
</protein>
<feature type="domain" description="Tc1-like transposase DDE" evidence="1">
    <location>
        <begin position="180"/>
        <end position="315"/>
    </location>
</feature>